<keyword evidence="1" id="KW-0812">Transmembrane</keyword>
<proteinExistence type="predicted"/>
<feature type="transmembrane region" description="Helical" evidence="1">
    <location>
        <begin position="183"/>
        <end position="201"/>
    </location>
</feature>
<keyword evidence="3" id="KW-1185">Reference proteome</keyword>
<evidence type="ECO:0000256" key="1">
    <source>
        <dbReference type="SAM" id="Phobius"/>
    </source>
</evidence>
<reference evidence="2 3" key="1">
    <citation type="journal article" date="2015" name="Sci. Rep.">
        <title>Chromosome-level genome map provides insights into diverse defense mechanisms in the medicinal fungus Ganoderma sinense.</title>
        <authorList>
            <person name="Zhu Y."/>
            <person name="Xu J."/>
            <person name="Sun C."/>
            <person name="Zhou S."/>
            <person name="Xu H."/>
            <person name="Nelson D.R."/>
            <person name="Qian J."/>
            <person name="Song J."/>
            <person name="Luo H."/>
            <person name="Xiang L."/>
            <person name="Li Y."/>
            <person name="Xu Z."/>
            <person name="Ji A."/>
            <person name="Wang L."/>
            <person name="Lu S."/>
            <person name="Hayward A."/>
            <person name="Sun W."/>
            <person name="Li X."/>
            <person name="Schwartz D.C."/>
            <person name="Wang Y."/>
            <person name="Chen S."/>
        </authorList>
    </citation>
    <scope>NUCLEOTIDE SEQUENCE [LARGE SCALE GENOMIC DNA]</scope>
    <source>
        <strain evidence="2 3">ZZ0214-1</strain>
    </source>
</reference>
<protein>
    <submittedName>
        <fullName evidence="2">Uncharacterized protein</fullName>
    </submittedName>
</protein>
<dbReference type="OrthoDB" id="2793508at2759"/>
<sequence>MGLFYPDNPKRAARVQQLVESTRNLQANIQDIGRQIDKKSAQYRPAIDALLKTHGVASVDDVINDAASKMSPDERKVFGFDTTYFVAGLLMGLKGAAFTASAAISAAQWGMRMVNVMSLANFVTAAEGGEAAAAAAAAEISAEAAEAAEALEGVSEAAEAAGVAAEIAGAATIVGSISVVLDFFAGVGLLVGLAAALVDLFEGAEQKRKLVNAIHQLQPARLTMARFEKEGVHIMDQLLTLSFYLSVSPGGSEADAAMAAKASVSPLPLASLAKKMVSDISDKNSKIDLNQLESDLEAQDRQARNFYGGADLSHDAVIAGTSKD</sequence>
<comment type="caution">
    <text evidence="2">The sequence shown here is derived from an EMBL/GenBank/DDBJ whole genome shotgun (WGS) entry which is preliminary data.</text>
</comment>
<feature type="transmembrane region" description="Helical" evidence="1">
    <location>
        <begin position="84"/>
        <end position="109"/>
    </location>
</feature>
<evidence type="ECO:0000313" key="2">
    <source>
        <dbReference type="EMBL" id="PIL25614.1"/>
    </source>
</evidence>
<organism evidence="2 3">
    <name type="scientific">Ganoderma sinense ZZ0214-1</name>
    <dbReference type="NCBI Taxonomy" id="1077348"/>
    <lineage>
        <taxon>Eukaryota</taxon>
        <taxon>Fungi</taxon>
        <taxon>Dikarya</taxon>
        <taxon>Basidiomycota</taxon>
        <taxon>Agaricomycotina</taxon>
        <taxon>Agaricomycetes</taxon>
        <taxon>Polyporales</taxon>
        <taxon>Polyporaceae</taxon>
        <taxon>Ganoderma</taxon>
    </lineage>
</organism>
<dbReference type="AlphaFoldDB" id="A0A2G8RVV5"/>
<keyword evidence="1" id="KW-0472">Membrane</keyword>
<dbReference type="EMBL" id="AYKW01000045">
    <property type="protein sequence ID" value="PIL25614.1"/>
    <property type="molecule type" value="Genomic_DNA"/>
</dbReference>
<accession>A0A2G8RVV5</accession>
<dbReference type="Proteomes" id="UP000230002">
    <property type="component" value="Unassembled WGS sequence"/>
</dbReference>
<gene>
    <name evidence="2" type="ORF">GSI_11363</name>
</gene>
<evidence type="ECO:0000313" key="3">
    <source>
        <dbReference type="Proteomes" id="UP000230002"/>
    </source>
</evidence>
<name>A0A2G8RVV5_9APHY</name>
<keyword evidence="1" id="KW-1133">Transmembrane helix</keyword>